<dbReference type="Proteomes" id="UP001299235">
    <property type="component" value="Unassembled WGS sequence"/>
</dbReference>
<evidence type="ECO:0000259" key="1">
    <source>
        <dbReference type="Pfam" id="PF13482"/>
    </source>
</evidence>
<name>A0ABS8EUG6_9FIRM</name>
<feature type="domain" description="YprB ribonuclease H-like" evidence="1">
    <location>
        <begin position="29"/>
        <end position="194"/>
    </location>
</feature>
<keyword evidence="3" id="KW-1185">Reference proteome</keyword>
<evidence type="ECO:0000313" key="3">
    <source>
        <dbReference type="Proteomes" id="UP001299235"/>
    </source>
</evidence>
<comment type="caution">
    <text evidence="2">The sequence shown here is derived from an EMBL/GenBank/DDBJ whole genome shotgun (WGS) entry which is preliminary data.</text>
</comment>
<reference evidence="2 3" key="1">
    <citation type="submission" date="2021-10" db="EMBL/GenBank/DDBJ databases">
        <title>Anaerobic single-cell dispensing facilitates the cultivation of human gut bacteria.</title>
        <authorList>
            <person name="Afrizal A."/>
        </authorList>
    </citation>
    <scope>NUCLEOTIDE SEQUENCE [LARGE SCALE GENOMIC DNA]</scope>
    <source>
        <strain evidence="2 3">CLA-AA-H246</strain>
    </source>
</reference>
<dbReference type="RefSeq" id="WP_248835141.1">
    <property type="nucleotide sequence ID" value="NZ_JAJEQE010000015.1"/>
</dbReference>
<dbReference type="InterPro" id="IPR012337">
    <property type="entry name" value="RNaseH-like_sf"/>
</dbReference>
<dbReference type="EMBL" id="JAJEQE010000015">
    <property type="protein sequence ID" value="MCC2148836.1"/>
    <property type="molecule type" value="Genomic_DNA"/>
</dbReference>
<sequence>MLYKQQSFSDFEPDLRYLDSFPFSREEFLFFDIETTGFSPRNTSLYLIGAVCFLDEHWTFLQWFAETPSEECEILNAFLAFCRSFRAVVHFNGDGFDIPYLLFKAEKYTLSDTLSSMQSIDLYRLTRPYKKYLKLTHINQKSLESFLGIEREDRYNGGELIKIYQSYCQLKNADALSLLLLHNLDDLKGMTKLLPLLAYPLFLKDQDYTLRNLFWEDSVNGQPLLIAELDLKYPVPKQISNRLSSCYLTLQEDTAKLMIYAFEGELKYFISDYKNYYYIPLQDCAIHKHVASYLDPRERIPAKATTCYQRHRGLFLPQEKALFKPVFQESYHSDSFWFECTQQFMNSPSLLCLYIKSLISI</sequence>
<dbReference type="PANTHER" id="PTHR38462">
    <property type="entry name" value="EXONUCLEASE-LIKE PROTEIN"/>
    <property type="match status" value="1"/>
</dbReference>
<organism evidence="2 3">
    <name type="scientific">Hominisplanchenecus faecis</name>
    <dbReference type="NCBI Taxonomy" id="2885351"/>
    <lineage>
        <taxon>Bacteria</taxon>
        <taxon>Bacillati</taxon>
        <taxon>Bacillota</taxon>
        <taxon>Clostridia</taxon>
        <taxon>Lachnospirales</taxon>
        <taxon>Lachnospiraceae</taxon>
        <taxon>Hominisplanchenecus</taxon>
    </lineage>
</organism>
<evidence type="ECO:0000313" key="2">
    <source>
        <dbReference type="EMBL" id="MCC2148836.1"/>
    </source>
</evidence>
<proteinExistence type="predicted"/>
<dbReference type="Gene3D" id="3.30.420.10">
    <property type="entry name" value="Ribonuclease H-like superfamily/Ribonuclease H"/>
    <property type="match status" value="1"/>
</dbReference>
<dbReference type="PANTHER" id="PTHR38462:SF1">
    <property type="entry name" value="YPRB RIBONUCLEASE H-LIKE DOMAIN-CONTAINING PROTEIN"/>
    <property type="match status" value="1"/>
</dbReference>
<dbReference type="InterPro" id="IPR038720">
    <property type="entry name" value="YprB_RNase_H-like_dom"/>
</dbReference>
<dbReference type="SUPFAM" id="SSF53098">
    <property type="entry name" value="Ribonuclease H-like"/>
    <property type="match status" value="1"/>
</dbReference>
<protein>
    <submittedName>
        <fullName evidence="2">Ribonuclease H-like domain-containing protein</fullName>
    </submittedName>
</protein>
<accession>A0ABS8EUG6</accession>
<gene>
    <name evidence="2" type="ORF">LKD42_06160</name>
</gene>
<dbReference type="InterPro" id="IPR036397">
    <property type="entry name" value="RNaseH_sf"/>
</dbReference>
<dbReference type="Pfam" id="PF13482">
    <property type="entry name" value="RNase_H_2"/>
    <property type="match status" value="1"/>
</dbReference>